<reference evidence="3" key="1">
    <citation type="submission" date="2016-10" db="EMBL/GenBank/DDBJ databases">
        <authorList>
            <person name="Varghese N."/>
            <person name="Submissions S."/>
        </authorList>
    </citation>
    <scope>NUCLEOTIDE SEQUENCE [LARGE SCALE GENOMIC DNA]</scope>
    <source>
        <strain evidence="3">DSM 13327</strain>
    </source>
</reference>
<dbReference type="Proteomes" id="UP000199520">
    <property type="component" value="Unassembled WGS sequence"/>
</dbReference>
<gene>
    <name evidence="2" type="ORF">SAMN04490355_106623</name>
</gene>
<dbReference type="AlphaFoldDB" id="A0A1I4PLX9"/>
<evidence type="ECO:0000313" key="3">
    <source>
        <dbReference type="Proteomes" id="UP000199520"/>
    </source>
</evidence>
<proteinExistence type="predicted"/>
<keyword evidence="1" id="KW-1133">Transmembrane helix</keyword>
<keyword evidence="3" id="KW-1185">Reference proteome</keyword>
<dbReference type="EMBL" id="FOTS01000066">
    <property type="protein sequence ID" value="SFM28453.1"/>
    <property type="molecule type" value="Genomic_DNA"/>
</dbReference>
<name>A0A1I4PLX9_9FIRM</name>
<dbReference type="STRING" id="1123291.SAMN04490355_106623"/>
<feature type="transmembrane region" description="Helical" evidence="1">
    <location>
        <begin position="86"/>
        <end position="102"/>
    </location>
</feature>
<feature type="transmembrane region" description="Helical" evidence="1">
    <location>
        <begin position="37"/>
        <end position="55"/>
    </location>
</feature>
<evidence type="ECO:0000256" key="1">
    <source>
        <dbReference type="SAM" id="Phobius"/>
    </source>
</evidence>
<sequence length="103" mass="11648">MAEKGDFPECEKCTSFQCKSCGLEASRGDGHITGRKNAFKACIYMTLAVIVPYFLHLDQITFSKMMFLLAFPLSGMYIITQHQISVIFVYLLLLVMSASYFLI</sequence>
<accession>A0A1I4PLX9</accession>
<keyword evidence="1" id="KW-0812">Transmembrane</keyword>
<evidence type="ECO:0000313" key="2">
    <source>
        <dbReference type="EMBL" id="SFM28453.1"/>
    </source>
</evidence>
<dbReference type="RefSeq" id="WP_090943519.1">
    <property type="nucleotide sequence ID" value="NZ_FOTS01000066.1"/>
</dbReference>
<keyword evidence="1" id="KW-0472">Membrane</keyword>
<protein>
    <submittedName>
        <fullName evidence="2">Uncharacterized protein</fullName>
    </submittedName>
</protein>
<organism evidence="2 3">
    <name type="scientific">Pelosinus propionicus DSM 13327</name>
    <dbReference type="NCBI Taxonomy" id="1123291"/>
    <lineage>
        <taxon>Bacteria</taxon>
        <taxon>Bacillati</taxon>
        <taxon>Bacillota</taxon>
        <taxon>Negativicutes</taxon>
        <taxon>Selenomonadales</taxon>
        <taxon>Sporomusaceae</taxon>
        <taxon>Pelosinus</taxon>
    </lineage>
</organism>